<comment type="caution">
    <text evidence="3">The sequence shown here is derived from an EMBL/GenBank/DDBJ whole genome shotgun (WGS) entry which is preliminary data.</text>
</comment>
<reference evidence="3 4" key="1">
    <citation type="journal article" date="2018" name="Int. J. Syst. Evol. Microbiol.">
        <title>Flavobacterium chryseum sp. nov. and Flavobacterium psychroterrae sp. nov., novel environmental bacteria isolated from Antarctica.</title>
        <authorList>
            <person name="Kralova S."/>
            <person name="Svec P."/>
            <person name="Busse H.J."/>
            <person name="Stankova E."/>
            <person name="Vaczi P."/>
            <person name="Sedlacek I."/>
        </authorList>
    </citation>
    <scope>NUCLEOTIDE SEQUENCE [LARGE SCALE GENOMIC DNA]</scope>
    <source>
        <strain evidence="3 4">CCM 8827</strain>
    </source>
</reference>
<dbReference type="Gene3D" id="2.40.128.110">
    <property type="entry name" value="Lipid/polyisoprenoid-binding, YceI-like"/>
    <property type="match status" value="1"/>
</dbReference>
<dbReference type="EMBL" id="JAGYVZ010000013">
    <property type="protein sequence ID" value="MBS7232232.1"/>
    <property type="molecule type" value="Genomic_DNA"/>
</dbReference>
<feature type="domain" description="Lipid/polyisoprenoid-binding YceI-like" evidence="2">
    <location>
        <begin position="46"/>
        <end position="167"/>
    </location>
</feature>
<evidence type="ECO:0000313" key="3">
    <source>
        <dbReference type="EMBL" id="MBS7232232.1"/>
    </source>
</evidence>
<feature type="chain" id="PRO_5045482013" evidence="1">
    <location>
        <begin position="18"/>
        <end position="188"/>
    </location>
</feature>
<keyword evidence="4" id="KW-1185">Reference proteome</keyword>
<gene>
    <name evidence="3" type="ORF">KHA90_14490</name>
</gene>
<accession>A0ABS5PD70</accession>
<dbReference type="SUPFAM" id="SSF101874">
    <property type="entry name" value="YceI-like"/>
    <property type="match status" value="1"/>
</dbReference>
<organism evidence="3 4">
    <name type="scientific">Flavobacterium psychroterrae</name>
    <dbReference type="NCBI Taxonomy" id="2133767"/>
    <lineage>
        <taxon>Bacteria</taxon>
        <taxon>Pseudomonadati</taxon>
        <taxon>Bacteroidota</taxon>
        <taxon>Flavobacteriia</taxon>
        <taxon>Flavobacteriales</taxon>
        <taxon>Flavobacteriaceae</taxon>
        <taxon>Flavobacterium</taxon>
    </lineage>
</organism>
<sequence length="188" mass="21176">MKKITVLLLFTAFSILAQDKFKTTTAIVNFEASIPLFEEVTAVNKLGTIVLEPESSTLICSVAVKDFLFKMDLMQTHFNQNYLESNRYPKAVFKGKIEKFDLKNVDGSEKEYDVKGKLYLHGKWKIIDMKALIKRVPEGIQISCNYPISISDFNVAIPSVVAGKISKTANTKLSGVVRSDEIRYLTLK</sequence>
<proteinExistence type="predicted"/>
<name>A0ABS5PD70_9FLAO</name>
<keyword evidence="1" id="KW-0732">Signal</keyword>
<protein>
    <submittedName>
        <fullName evidence="3">YceI family protein</fullName>
    </submittedName>
</protein>
<dbReference type="Proteomes" id="UP000722625">
    <property type="component" value="Unassembled WGS sequence"/>
</dbReference>
<dbReference type="InterPro" id="IPR036761">
    <property type="entry name" value="TTHA0802/YceI-like_sf"/>
</dbReference>
<evidence type="ECO:0000259" key="2">
    <source>
        <dbReference type="Pfam" id="PF04264"/>
    </source>
</evidence>
<feature type="signal peptide" evidence="1">
    <location>
        <begin position="1"/>
        <end position="17"/>
    </location>
</feature>
<dbReference type="InterPro" id="IPR007372">
    <property type="entry name" value="Lipid/polyisoprenoid-bd_YceI"/>
</dbReference>
<dbReference type="Pfam" id="PF04264">
    <property type="entry name" value="YceI"/>
    <property type="match status" value="1"/>
</dbReference>
<dbReference type="RefSeq" id="WP_213301599.1">
    <property type="nucleotide sequence ID" value="NZ_JAGYVZ010000013.1"/>
</dbReference>
<evidence type="ECO:0000313" key="4">
    <source>
        <dbReference type="Proteomes" id="UP000722625"/>
    </source>
</evidence>
<evidence type="ECO:0000256" key="1">
    <source>
        <dbReference type="SAM" id="SignalP"/>
    </source>
</evidence>